<evidence type="ECO:0000256" key="9">
    <source>
        <dbReference type="ARBA" id="ARBA00023143"/>
    </source>
</evidence>
<keyword evidence="6 11" id="KW-0145">Chemotaxis</keyword>
<dbReference type="NCBIfam" id="TIGR00207">
    <property type="entry name" value="fliG"/>
    <property type="match status" value="1"/>
</dbReference>
<dbReference type="EMBL" id="JASJEV010000004">
    <property type="protein sequence ID" value="MDJ1158121.1"/>
    <property type="molecule type" value="Genomic_DNA"/>
</dbReference>
<evidence type="ECO:0000256" key="4">
    <source>
        <dbReference type="ARBA" id="ARBA00021870"/>
    </source>
</evidence>
<dbReference type="InterPro" id="IPR011002">
    <property type="entry name" value="FliG_a-hlx"/>
</dbReference>
<evidence type="ECO:0000256" key="3">
    <source>
        <dbReference type="ARBA" id="ARBA00010299"/>
    </source>
</evidence>
<reference evidence="15 16" key="1">
    <citation type="submission" date="2023-05" db="EMBL/GenBank/DDBJ databases">
        <title>Chelatococcus sp. nov., a moderately thermophilic bacterium isolated from hot spring microbial mat.</title>
        <authorList>
            <person name="Hu C.-J."/>
            <person name="Li W.-J."/>
        </authorList>
    </citation>
    <scope>NUCLEOTIDE SEQUENCE [LARGE SCALE GENOMIC DNA]</scope>
    <source>
        <strain evidence="15 16">SYSU G07232</strain>
    </source>
</reference>
<evidence type="ECO:0000313" key="15">
    <source>
        <dbReference type="EMBL" id="MDJ1158121.1"/>
    </source>
</evidence>
<comment type="caution">
    <text evidence="15">The sequence shown here is derived from an EMBL/GenBank/DDBJ whole genome shotgun (WGS) entry which is preliminary data.</text>
</comment>
<dbReference type="Proteomes" id="UP001321492">
    <property type="component" value="Unassembled WGS sequence"/>
</dbReference>
<sequence>MQALASAQKKSMTLNELSGPQRAAVLLLALGPEHGAEVWRLLEEDELRIISRTMAQLGAVEPEAVENLIVDFAERLSTAAVTGSFDRTEMLLRQTLPAAQARAIMDEIRGPAGRNMWQKLSNVDCELLANYLKNEYPQTVAVILSKIKPENAARVLTILPEDYAIDVVNRMLKLDSVQKVALDHIEETLRNEFIASLSRTAQRDSHEMMAEVFNAFDRQTETRFLASLDEINKDAAERIRSLMFTFEDLTKLDPASVQTLMRHIDKDTLARALKGAPEPIREFLMSNMSSRAAKMLQDDMDALGPMRLKDVDEAQMKMVNLARDLADRGEIMITKNSAEDELIY</sequence>
<keyword evidence="7 11" id="KW-0283">Flagellar rotation</keyword>
<keyword evidence="11" id="KW-0997">Cell inner membrane</keyword>
<dbReference type="Pfam" id="PF01706">
    <property type="entry name" value="FliG_C"/>
    <property type="match status" value="1"/>
</dbReference>
<evidence type="ECO:0000256" key="10">
    <source>
        <dbReference type="ARBA" id="ARBA00025598"/>
    </source>
</evidence>
<gene>
    <name evidence="15" type="primary">fliG</name>
    <name evidence="15" type="ORF">QNA08_07740</name>
</gene>
<evidence type="ECO:0000256" key="5">
    <source>
        <dbReference type="ARBA" id="ARBA00022475"/>
    </source>
</evidence>
<dbReference type="SUPFAM" id="SSF48029">
    <property type="entry name" value="FliG"/>
    <property type="match status" value="2"/>
</dbReference>
<evidence type="ECO:0000259" key="12">
    <source>
        <dbReference type="Pfam" id="PF01706"/>
    </source>
</evidence>
<dbReference type="InterPro" id="IPR028263">
    <property type="entry name" value="FliG_N"/>
</dbReference>
<evidence type="ECO:0000256" key="1">
    <source>
        <dbReference type="ARBA" id="ARBA00004117"/>
    </source>
</evidence>
<dbReference type="InterPro" id="IPR023087">
    <property type="entry name" value="Flg_Motor_Flig_C"/>
</dbReference>
<organism evidence="15 16">
    <name type="scientific">Chelatococcus albus</name>
    <dbReference type="NCBI Taxonomy" id="3047466"/>
    <lineage>
        <taxon>Bacteria</taxon>
        <taxon>Pseudomonadati</taxon>
        <taxon>Pseudomonadota</taxon>
        <taxon>Alphaproteobacteria</taxon>
        <taxon>Hyphomicrobiales</taxon>
        <taxon>Chelatococcaceae</taxon>
        <taxon>Chelatococcus</taxon>
    </lineage>
</organism>
<keyword evidence="15" id="KW-0282">Flagellum</keyword>
<dbReference type="PANTHER" id="PTHR30534">
    <property type="entry name" value="FLAGELLAR MOTOR SWITCH PROTEIN FLIG"/>
    <property type="match status" value="1"/>
</dbReference>
<dbReference type="Pfam" id="PF14841">
    <property type="entry name" value="FliG_M"/>
    <property type="match status" value="1"/>
</dbReference>
<keyword evidence="15" id="KW-0969">Cilium</keyword>
<dbReference type="InterPro" id="IPR000090">
    <property type="entry name" value="Flg_Motor_Flig"/>
</dbReference>
<proteinExistence type="inferred from homology"/>
<keyword evidence="8 11" id="KW-0472">Membrane</keyword>
<evidence type="ECO:0000259" key="13">
    <source>
        <dbReference type="Pfam" id="PF14841"/>
    </source>
</evidence>
<evidence type="ECO:0000313" key="16">
    <source>
        <dbReference type="Proteomes" id="UP001321492"/>
    </source>
</evidence>
<evidence type="ECO:0000256" key="2">
    <source>
        <dbReference type="ARBA" id="ARBA00004413"/>
    </source>
</evidence>
<comment type="function">
    <text evidence="10 11">FliG is one of three proteins (FliG, FliN, FliM) that forms the rotor-mounted switch complex (C ring), located at the base of the basal body. This complex interacts with the CheY and CheZ chemotaxis proteins, in addition to contacting components of the motor that determine the direction of flagellar rotation.</text>
</comment>
<evidence type="ECO:0000256" key="11">
    <source>
        <dbReference type="PIRNR" id="PIRNR003161"/>
    </source>
</evidence>
<protein>
    <recommendedName>
        <fullName evidence="4 11">Flagellar motor switch protein FliG</fullName>
    </recommendedName>
</protein>
<comment type="subcellular location">
    <subcellularLocation>
        <location evidence="1 11">Bacterial flagellum basal body</location>
    </subcellularLocation>
    <subcellularLocation>
        <location evidence="11">Cell inner membrane</location>
        <topology evidence="11">Peripheral membrane protein</topology>
        <orientation evidence="11">Cytoplasmic side</orientation>
    </subcellularLocation>
    <subcellularLocation>
        <location evidence="2">Cell membrane</location>
        <topology evidence="2">Peripheral membrane protein</topology>
        <orientation evidence="2">Cytoplasmic side</orientation>
    </subcellularLocation>
</comment>
<keyword evidence="9 11" id="KW-0975">Bacterial flagellum</keyword>
<evidence type="ECO:0000256" key="6">
    <source>
        <dbReference type="ARBA" id="ARBA00022500"/>
    </source>
</evidence>
<feature type="domain" description="Flagellar motor switch protein FliG middle" evidence="13">
    <location>
        <begin position="127"/>
        <end position="197"/>
    </location>
</feature>
<evidence type="ECO:0000256" key="8">
    <source>
        <dbReference type="ARBA" id="ARBA00023136"/>
    </source>
</evidence>
<evidence type="ECO:0000259" key="14">
    <source>
        <dbReference type="Pfam" id="PF14842"/>
    </source>
</evidence>
<dbReference type="InterPro" id="IPR032779">
    <property type="entry name" value="FliG_M"/>
</dbReference>
<feature type="domain" description="Flagellar motor switch protein FliG C-terminal" evidence="12">
    <location>
        <begin position="227"/>
        <end position="333"/>
    </location>
</feature>
<comment type="similarity">
    <text evidence="3 11">Belongs to the FliG family.</text>
</comment>
<feature type="domain" description="Flagellar motor switch protein FliG N-terminal" evidence="14">
    <location>
        <begin position="16"/>
        <end position="117"/>
    </location>
</feature>
<dbReference type="PANTHER" id="PTHR30534:SF0">
    <property type="entry name" value="FLAGELLAR MOTOR SWITCH PROTEIN FLIG"/>
    <property type="match status" value="1"/>
</dbReference>
<dbReference type="RefSeq" id="WP_283740122.1">
    <property type="nucleotide sequence ID" value="NZ_JASJEV010000004.1"/>
</dbReference>
<keyword evidence="15" id="KW-0966">Cell projection</keyword>
<evidence type="ECO:0000256" key="7">
    <source>
        <dbReference type="ARBA" id="ARBA00022779"/>
    </source>
</evidence>
<dbReference type="Gene3D" id="1.10.220.30">
    <property type="match status" value="3"/>
</dbReference>
<accession>A0ABT7AFH0</accession>
<dbReference type="Pfam" id="PF14842">
    <property type="entry name" value="FliG_N"/>
    <property type="match status" value="1"/>
</dbReference>
<keyword evidence="16" id="KW-1185">Reference proteome</keyword>
<dbReference type="PIRSF" id="PIRSF003161">
    <property type="entry name" value="FliG"/>
    <property type="match status" value="1"/>
</dbReference>
<name>A0ABT7AFH0_9HYPH</name>
<dbReference type="PRINTS" id="PR00954">
    <property type="entry name" value="FLGMOTORFLIG"/>
</dbReference>
<keyword evidence="5 11" id="KW-1003">Cell membrane</keyword>